<keyword evidence="1" id="KW-0812">Transmembrane</keyword>
<comment type="caution">
    <text evidence="3">The sequence shown here is derived from an EMBL/GenBank/DDBJ whole genome shotgun (WGS) entry which is preliminary data.</text>
</comment>
<feature type="transmembrane region" description="Helical" evidence="1">
    <location>
        <begin position="618"/>
        <end position="640"/>
    </location>
</feature>
<dbReference type="Proteomes" id="UP000256269">
    <property type="component" value="Unassembled WGS sequence"/>
</dbReference>
<feature type="domain" description="Phage tail tape measure protein" evidence="2">
    <location>
        <begin position="102"/>
        <end position="285"/>
    </location>
</feature>
<dbReference type="AlphaFoldDB" id="A0A3E0HEL2"/>
<gene>
    <name evidence="3" type="ORF">BCF44_109193</name>
</gene>
<dbReference type="NCBIfam" id="TIGR01760">
    <property type="entry name" value="tape_meas_TP901"/>
    <property type="match status" value="1"/>
</dbReference>
<organism evidence="3 4">
    <name type="scientific">Kutzneria buriramensis</name>
    <dbReference type="NCBI Taxonomy" id="1045776"/>
    <lineage>
        <taxon>Bacteria</taxon>
        <taxon>Bacillati</taxon>
        <taxon>Actinomycetota</taxon>
        <taxon>Actinomycetes</taxon>
        <taxon>Pseudonocardiales</taxon>
        <taxon>Pseudonocardiaceae</taxon>
        <taxon>Kutzneria</taxon>
    </lineage>
</organism>
<feature type="transmembrane region" description="Helical" evidence="1">
    <location>
        <begin position="482"/>
        <end position="502"/>
    </location>
</feature>
<reference evidence="3 4" key="1">
    <citation type="submission" date="2018-08" db="EMBL/GenBank/DDBJ databases">
        <title>Genomic Encyclopedia of Archaeal and Bacterial Type Strains, Phase II (KMG-II): from individual species to whole genera.</title>
        <authorList>
            <person name="Goeker M."/>
        </authorList>
    </citation>
    <scope>NUCLEOTIDE SEQUENCE [LARGE SCALE GENOMIC DNA]</scope>
    <source>
        <strain evidence="3 4">DSM 45791</strain>
    </source>
</reference>
<sequence>MGIEKVGVEVTGVIGGLATAMQGAIGWIKKVEKANTDGASSAQKAAAVGGAALAVVGGAAVAAGVKFVGMAADFESSQTRLATSAGESKDNLQMVGDGVLKLAGDVGDSTKELEAGMYTVESAGFHGKAGLDVLKSAAEGAKAENADLATVANAVTSGLNAYGVQADQAGRKSVEMTNQMIAAVGAGKMTMEDLSGSLSAVLPTAAAAKLSFDQVGGAIATMTAQGMSAQQSAQDLNNTIGALQAPNQQAIKEMAQLGLNSNDVAQNLGKNGLTGTLEMLTKAITDHMGPSGQVLMNAFNQSKAAAADAQAMIDKMPKSLQGLAKQFADGQISVNDWRKALKGLPVDQAALASQFATTETNAKAFNQQLRSGSPEAQTYNAALEKMLGGSTGLTTALMLTGDHMATFQQNVKTVGDAAKGAGSDVNGWDEIQGTLNQKLSQANGSMEALGISIGQKLLPVASQAVGMFADVAKWLSQHSTTALVLAGVIGGVLVTAISLWTLSTLKGFATSQAAMARDIVQGTIWLGQKIAQYSGAAAAATTQAAGAAGRWIYWNGVILADQISSGVRWLAARAAASAAAAAGAVTSAAKAAAAWAAGNAAIVADQLASGARWLAARIATYAAAAGSAVVSAATTAAAWIAANAAMLLATGGIVLAVGLLVAAGVWLYNHWDQVWSGIQEVAGTVWNWLDSNVFQPIGAAFRWLYETFVKPYIDLWILQFRLVQTVAMWLYDNGIKPALDGIGAAFSWLGDHVIGPFRDMFEAQIHAVGAALQWVYDNIIRPVADAIGNVIGGIMSAIHGVANAASGIGNAVGSVGHMLGFAEGGWVPGSPGQAQLAVVHGGEYVLSRDMIAGRVAPSADLQLATELADGAAAGGRTISAGGGAGAGGVTIVYAPQVQGSLIAERQLFADFQTWVLTYFQRNSTNGLSGGLA</sequence>
<proteinExistence type="predicted"/>
<dbReference type="Pfam" id="PF10145">
    <property type="entry name" value="PhageMin_Tail"/>
    <property type="match status" value="1"/>
</dbReference>
<dbReference type="OrthoDB" id="3594841at2"/>
<dbReference type="RefSeq" id="WP_116177092.1">
    <property type="nucleotide sequence ID" value="NZ_CP144375.1"/>
</dbReference>
<keyword evidence="1" id="KW-1133">Transmembrane helix</keyword>
<keyword evidence="1" id="KW-0472">Membrane</keyword>
<evidence type="ECO:0000256" key="1">
    <source>
        <dbReference type="SAM" id="Phobius"/>
    </source>
</evidence>
<protein>
    <submittedName>
        <fullName evidence="3">TP901 family phage tail tape measure protein</fullName>
    </submittedName>
</protein>
<accession>A0A3E0HEL2</accession>
<dbReference type="EMBL" id="QUNO01000009">
    <property type="protein sequence ID" value="REH43650.1"/>
    <property type="molecule type" value="Genomic_DNA"/>
</dbReference>
<keyword evidence="4" id="KW-1185">Reference proteome</keyword>
<evidence type="ECO:0000313" key="4">
    <source>
        <dbReference type="Proteomes" id="UP000256269"/>
    </source>
</evidence>
<name>A0A3E0HEL2_9PSEU</name>
<evidence type="ECO:0000259" key="2">
    <source>
        <dbReference type="Pfam" id="PF10145"/>
    </source>
</evidence>
<dbReference type="InterPro" id="IPR010090">
    <property type="entry name" value="Phage_tape_meas"/>
</dbReference>
<feature type="transmembrane region" description="Helical" evidence="1">
    <location>
        <begin position="646"/>
        <end position="668"/>
    </location>
</feature>
<evidence type="ECO:0000313" key="3">
    <source>
        <dbReference type="EMBL" id="REH43650.1"/>
    </source>
</evidence>